<keyword evidence="2" id="KW-1133">Transmembrane helix</keyword>
<evidence type="ECO:0000256" key="2">
    <source>
        <dbReference type="SAM" id="Phobius"/>
    </source>
</evidence>
<dbReference type="Pfam" id="PF04536">
    <property type="entry name" value="TPM_phosphatase"/>
    <property type="match status" value="1"/>
</dbReference>
<feature type="domain" description="TPM" evidence="4">
    <location>
        <begin position="32"/>
        <end position="148"/>
    </location>
</feature>
<dbReference type="AlphaFoldDB" id="A0AAW4WFL8"/>
<dbReference type="Gene3D" id="3.10.310.50">
    <property type="match status" value="1"/>
</dbReference>
<gene>
    <name evidence="5" type="ORF">LKD47_13615</name>
</gene>
<dbReference type="Proteomes" id="UP001198893">
    <property type="component" value="Unassembled WGS sequence"/>
</dbReference>
<reference evidence="5" key="1">
    <citation type="submission" date="2021-10" db="EMBL/GenBank/DDBJ databases">
        <title>Anaerobic single-cell dispensing facilitates the cultivation of human gut bacteria.</title>
        <authorList>
            <person name="Afrizal A."/>
        </authorList>
    </citation>
    <scope>NUCLEOTIDE SEQUENCE</scope>
    <source>
        <strain evidence="5">CLA-AA-H204</strain>
    </source>
</reference>
<accession>A0AAW4WFL8</accession>
<keyword evidence="3" id="KW-0732">Signal</keyword>
<dbReference type="EMBL" id="JAJEQW010000019">
    <property type="protein sequence ID" value="MCC2243314.1"/>
    <property type="molecule type" value="Genomic_DNA"/>
</dbReference>
<keyword evidence="2" id="KW-0812">Transmembrane</keyword>
<evidence type="ECO:0000313" key="6">
    <source>
        <dbReference type="Proteomes" id="UP001198893"/>
    </source>
</evidence>
<feature type="chain" id="PRO_5043655316" evidence="3">
    <location>
        <begin position="25"/>
        <end position="273"/>
    </location>
</feature>
<proteinExistence type="predicted"/>
<evidence type="ECO:0000256" key="3">
    <source>
        <dbReference type="SAM" id="SignalP"/>
    </source>
</evidence>
<dbReference type="InterPro" id="IPR007621">
    <property type="entry name" value="TPM_dom"/>
</dbReference>
<sequence>MVKKKIIVPLLLLCSMLFVVPVLASEPKAAFVYDDAELFDQSEADSISEKISDFSSETGWEIYAFTTEDAQGYTSQEYGENTFDQYATGMDGVAFVIDMDNREIAVVHFGEANRYYTDERVESILDEGFNYMGDAEYADAMEAMIDEAEYYYGQGVPSGQYNYDEETGEYDYYEKNTLTWFEILITLLVALGIGGAFCGITIGKYRLHFDKYKYDYHKNSHVNLTNSTDRFVNQVVTHRHIQRESSGGGSGSGRTTVHTGAGGRSTGGGSRKF</sequence>
<keyword evidence="2" id="KW-0472">Membrane</keyword>
<evidence type="ECO:0000313" key="5">
    <source>
        <dbReference type="EMBL" id="MCC2243314.1"/>
    </source>
</evidence>
<protein>
    <submittedName>
        <fullName evidence="5">TPM domain-containing protein</fullName>
    </submittedName>
</protein>
<evidence type="ECO:0000259" key="4">
    <source>
        <dbReference type="Pfam" id="PF04536"/>
    </source>
</evidence>
<comment type="caution">
    <text evidence="5">The sequence shown here is derived from an EMBL/GenBank/DDBJ whole genome shotgun (WGS) entry which is preliminary data.</text>
</comment>
<dbReference type="RefSeq" id="WP_227710770.1">
    <property type="nucleotide sequence ID" value="NZ_JAJEQW010000019.1"/>
</dbReference>
<feature type="transmembrane region" description="Helical" evidence="2">
    <location>
        <begin position="180"/>
        <end position="203"/>
    </location>
</feature>
<feature type="compositionally biased region" description="Gly residues" evidence="1">
    <location>
        <begin position="260"/>
        <end position="273"/>
    </location>
</feature>
<evidence type="ECO:0000256" key="1">
    <source>
        <dbReference type="SAM" id="MobiDB-lite"/>
    </source>
</evidence>
<feature type="region of interest" description="Disordered" evidence="1">
    <location>
        <begin position="240"/>
        <end position="273"/>
    </location>
</feature>
<feature type="signal peptide" evidence="3">
    <location>
        <begin position="1"/>
        <end position="24"/>
    </location>
</feature>
<name>A0AAW4WFL8_9FIRM</name>
<organism evidence="5 6">
    <name type="scientific">Roseburia amylophila</name>
    <dbReference type="NCBI Taxonomy" id="2981794"/>
    <lineage>
        <taxon>Bacteria</taxon>
        <taxon>Bacillati</taxon>
        <taxon>Bacillota</taxon>
        <taxon>Clostridia</taxon>
        <taxon>Lachnospirales</taxon>
        <taxon>Lachnospiraceae</taxon>
        <taxon>Roseburia</taxon>
    </lineage>
</organism>